<dbReference type="HOGENOM" id="CLU_2528603_0_0_1"/>
<reference evidence="1" key="1">
    <citation type="submission" date="2013-07" db="EMBL/GenBank/DDBJ databases">
        <title>The genome of an arbuscular mycorrhizal fungus provides insights into the evolution of the oldest plant symbiosis.</title>
        <authorList>
            <consortium name="DOE Joint Genome Institute"/>
            <person name="Tisserant E."/>
            <person name="Malbreil M."/>
            <person name="Kuo A."/>
            <person name="Kohler A."/>
            <person name="Symeonidi A."/>
            <person name="Balestrini R."/>
            <person name="Charron P."/>
            <person name="Duensing N."/>
            <person name="Frei-dit-Frey N."/>
            <person name="Gianinazzi-Pearson V."/>
            <person name="Gilbert B."/>
            <person name="Handa Y."/>
            <person name="Hijri M."/>
            <person name="Kaul R."/>
            <person name="Kawaguchi M."/>
            <person name="Krajinski F."/>
            <person name="Lammers P."/>
            <person name="Lapierre D."/>
            <person name="Masclaux F.G."/>
            <person name="Murat C."/>
            <person name="Morin E."/>
            <person name="Ndikumana S."/>
            <person name="Pagni M."/>
            <person name="Petitpierre D."/>
            <person name="Requena N."/>
            <person name="Rosikiewicz P."/>
            <person name="Riley R."/>
            <person name="Saito K."/>
            <person name="San Clemente H."/>
            <person name="Shapiro H."/>
            <person name="van Tuinen D."/>
            <person name="Becard G."/>
            <person name="Bonfante P."/>
            <person name="Paszkowski U."/>
            <person name="Shachar-Hill Y."/>
            <person name="Young J.P."/>
            <person name="Sanders I.R."/>
            <person name="Henrissat B."/>
            <person name="Rensing S.A."/>
            <person name="Grigoriev I.V."/>
            <person name="Corradi N."/>
            <person name="Roux C."/>
            <person name="Martin F."/>
        </authorList>
    </citation>
    <scope>NUCLEOTIDE SEQUENCE</scope>
    <source>
        <strain evidence="1">DAOM 197198</strain>
    </source>
</reference>
<dbReference type="EMBL" id="KI285925">
    <property type="protein sequence ID" value="ESA11503.1"/>
    <property type="molecule type" value="Genomic_DNA"/>
</dbReference>
<dbReference type="AlphaFoldDB" id="U9TYW7"/>
<organism evidence="1">
    <name type="scientific">Rhizophagus irregularis (strain DAOM 181602 / DAOM 197198 / MUCL 43194)</name>
    <name type="common">Arbuscular mycorrhizal fungus</name>
    <name type="synonym">Glomus intraradices</name>
    <dbReference type="NCBI Taxonomy" id="747089"/>
    <lineage>
        <taxon>Eukaryota</taxon>
        <taxon>Fungi</taxon>
        <taxon>Fungi incertae sedis</taxon>
        <taxon>Mucoromycota</taxon>
        <taxon>Glomeromycotina</taxon>
        <taxon>Glomeromycetes</taxon>
        <taxon>Glomerales</taxon>
        <taxon>Glomeraceae</taxon>
        <taxon>Rhizophagus</taxon>
    </lineage>
</organism>
<sequence>MSDEILAKPSKIICIFNIDLIQFFFIFDKFHRFEVSNILYSKIHLPIKEIVFGKKTLNQLLGFLNFLLTFDEILEWVEGISINT</sequence>
<accession>U9TYW7</accession>
<proteinExistence type="predicted"/>
<name>U9TYW7_RHIID</name>
<gene>
    <name evidence="1" type="ORF">GLOINDRAFT_347747</name>
</gene>
<protein>
    <submittedName>
        <fullName evidence="1">Uncharacterized protein</fullName>
    </submittedName>
</protein>
<evidence type="ECO:0000313" key="1">
    <source>
        <dbReference type="EMBL" id="ESA11503.1"/>
    </source>
</evidence>